<dbReference type="AlphaFoldDB" id="S0F653"/>
<evidence type="ECO:0000313" key="2">
    <source>
        <dbReference type="Proteomes" id="UP000014073"/>
    </source>
</evidence>
<evidence type="ECO:0008006" key="3">
    <source>
        <dbReference type="Google" id="ProtNLM"/>
    </source>
</evidence>
<organism evidence="1 2">
    <name type="scientific">Phocaeicola coprophilus DSM 18228 = JCM 13818</name>
    <dbReference type="NCBI Taxonomy" id="547042"/>
    <lineage>
        <taxon>Bacteria</taxon>
        <taxon>Pseudomonadati</taxon>
        <taxon>Bacteroidota</taxon>
        <taxon>Bacteroidia</taxon>
        <taxon>Bacteroidales</taxon>
        <taxon>Bacteroidaceae</taxon>
        <taxon>Phocaeicola</taxon>
    </lineage>
</organism>
<protein>
    <recommendedName>
        <fullName evidence="3">Lipoprotein</fullName>
    </recommendedName>
</protein>
<accession>S0F653</accession>
<dbReference type="STRING" id="547042.BACCOPRO_01190"/>
<dbReference type="PROSITE" id="PS51257">
    <property type="entry name" value="PROKAR_LIPOPROTEIN"/>
    <property type="match status" value="1"/>
</dbReference>
<name>S0F653_9BACT</name>
<gene>
    <name evidence="1" type="ORF">BACCOPRO_01190</name>
</gene>
<dbReference type="HOGENOM" id="CLU_3095431_0_0_10"/>
<sequence>MKYNNLFWAFSVLSLLGCSSSQEVKTIPDSLSGFILNWLIIIMKVNVVQAL</sequence>
<dbReference type="Proteomes" id="UP000014073">
    <property type="component" value="Unassembled WGS sequence"/>
</dbReference>
<proteinExistence type="predicted"/>
<comment type="caution">
    <text evidence="1">The sequence shown here is derived from an EMBL/GenBank/DDBJ whole genome shotgun (WGS) entry which is preliminary data.</text>
</comment>
<evidence type="ECO:0000313" key="1">
    <source>
        <dbReference type="EMBL" id="EEF75699.1"/>
    </source>
</evidence>
<reference evidence="1 2" key="1">
    <citation type="submission" date="2008-12" db="EMBL/GenBank/DDBJ databases">
        <authorList>
            <person name="Fulton L."/>
            <person name="Clifton S."/>
            <person name="Fulton B."/>
            <person name="Xu J."/>
            <person name="Minx P."/>
            <person name="Pepin K.H."/>
            <person name="Johnson M."/>
            <person name="Bhonagiri V."/>
            <person name="Nash W.E."/>
            <person name="Mardis E.R."/>
            <person name="Wilson R.K."/>
        </authorList>
    </citation>
    <scope>NUCLEOTIDE SEQUENCE [LARGE SCALE GENOMIC DNA]</scope>
    <source>
        <strain evidence="1 2">DSM 18228</strain>
    </source>
</reference>
<keyword evidence="2" id="KW-1185">Reference proteome</keyword>
<dbReference type="EMBL" id="ACBW01000093">
    <property type="protein sequence ID" value="EEF75699.1"/>
    <property type="molecule type" value="Genomic_DNA"/>
</dbReference>